<evidence type="ECO:0000259" key="7">
    <source>
        <dbReference type="Pfam" id="PF00281"/>
    </source>
</evidence>
<dbReference type="InterPro" id="IPR031309">
    <property type="entry name" value="Ribosomal_uL5_C"/>
</dbReference>
<evidence type="ECO:0000256" key="1">
    <source>
        <dbReference type="ARBA" id="ARBA00008553"/>
    </source>
</evidence>
<organism evidence="9 10">
    <name type="scientific">Candidatus Omnitrophus magneticus</name>
    <dbReference type="NCBI Taxonomy" id="1609969"/>
    <lineage>
        <taxon>Bacteria</taxon>
        <taxon>Pseudomonadati</taxon>
        <taxon>Candidatus Omnitrophota</taxon>
        <taxon>Candidatus Omnitrophus</taxon>
    </lineage>
</organism>
<dbReference type="GO" id="GO:0006412">
    <property type="term" value="P:translation"/>
    <property type="evidence" value="ECO:0007669"/>
    <property type="project" value="UniProtKB-UniRule"/>
</dbReference>
<keyword evidence="5" id="KW-0820">tRNA-binding</keyword>
<comment type="similarity">
    <text evidence="1 5 6">Belongs to the universal ribosomal protein uL5 family.</text>
</comment>
<comment type="function">
    <text evidence="5">This is 1 of the proteins that bind and probably mediate the attachment of the 5S RNA into the large ribosomal subunit, where it forms part of the central protuberance. In the 70S ribosome it contacts protein S13 of the 30S subunit (bridge B1b), connecting the 2 subunits; this bridge is implicated in subunit movement. Contacts the P site tRNA; the 5S rRNA and some of its associated proteins might help stabilize positioning of ribosome-bound tRNAs.</text>
</comment>
<comment type="subunit">
    <text evidence="5">Part of the 50S ribosomal subunit; part of the 5S rRNA/L5/L18/L25 subcomplex. Contacts the 5S rRNA and the P site tRNA. Forms a bridge to the 30S subunit in the 70S ribosome.</text>
</comment>
<proteinExistence type="inferred from homology"/>
<comment type="caution">
    <text evidence="9">The sequence shown here is derived from an EMBL/GenBank/DDBJ whole genome shotgun (WGS) entry which is preliminary data.</text>
</comment>
<keyword evidence="3 5" id="KW-0687">Ribonucleoprotein</keyword>
<sequence length="184" mass="20513">MIITKEIFFSVVVPDLKKKLGYKNNMQVPQIKKVVINIGMGAMAHEKDLVESVRDELALLSGQKPALARARKAISNFKIRIGVPVGYKVTLRGKRMYEFLAMLINFAMPRIRDFRGVSKSAFDEQGNYSLGIKEQTIFPTLNLDKAPKIHGLDVCIVTSAKSKDEGIVLLEAMGMPFTKKQVGD</sequence>
<dbReference type="Gene3D" id="3.30.1440.10">
    <property type="match status" value="1"/>
</dbReference>
<dbReference type="Pfam" id="PF00673">
    <property type="entry name" value="Ribosomal_L5_C"/>
    <property type="match status" value="1"/>
</dbReference>
<dbReference type="FunFam" id="3.30.1440.10:FF:000001">
    <property type="entry name" value="50S ribosomal protein L5"/>
    <property type="match status" value="1"/>
</dbReference>
<keyword evidence="5" id="KW-0699">rRNA-binding</keyword>
<reference evidence="9 10" key="1">
    <citation type="submission" date="2015-02" db="EMBL/GenBank/DDBJ databases">
        <title>Single-cell genomics of uncultivated deep-branching MTB reveals a conserved set of magnetosome genes.</title>
        <authorList>
            <person name="Kolinko S."/>
            <person name="Richter M."/>
            <person name="Glockner F.O."/>
            <person name="Brachmann A."/>
            <person name="Schuler D."/>
        </authorList>
    </citation>
    <scope>NUCLEOTIDE SEQUENCE [LARGE SCALE GENOMIC DNA]</scope>
    <source>
        <strain evidence="9">SKK-01</strain>
    </source>
</reference>
<evidence type="ECO:0000313" key="9">
    <source>
        <dbReference type="EMBL" id="KJJ84336.1"/>
    </source>
</evidence>
<dbReference type="PATRIC" id="fig|1609969.3.peg.1926"/>
<dbReference type="GO" id="GO:0003735">
    <property type="term" value="F:structural constituent of ribosome"/>
    <property type="evidence" value="ECO:0007669"/>
    <property type="project" value="InterPro"/>
</dbReference>
<dbReference type="SUPFAM" id="SSF55282">
    <property type="entry name" value="RL5-like"/>
    <property type="match status" value="1"/>
</dbReference>
<dbReference type="NCBIfam" id="NF000585">
    <property type="entry name" value="PRK00010.1"/>
    <property type="match status" value="1"/>
</dbReference>
<evidence type="ECO:0000256" key="5">
    <source>
        <dbReference type="HAMAP-Rule" id="MF_01333"/>
    </source>
</evidence>
<dbReference type="GO" id="GO:0000049">
    <property type="term" value="F:tRNA binding"/>
    <property type="evidence" value="ECO:0007669"/>
    <property type="project" value="UniProtKB-UniRule"/>
</dbReference>
<evidence type="ECO:0000313" key="10">
    <source>
        <dbReference type="Proteomes" id="UP000033428"/>
    </source>
</evidence>
<dbReference type="PIRSF" id="PIRSF002161">
    <property type="entry name" value="Ribosomal_L5"/>
    <property type="match status" value="1"/>
</dbReference>
<dbReference type="EMBL" id="JYNY01000372">
    <property type="protein sequence ID" value="KJJ84336.1"/>
    <property type="molecule type" value="Genomic_DNA"/>
</dbReference>
<name>A0A0F0CS53_9BACT</name>
<dbReference type="InterPro" id="IPR022803">
    <property type="entry name" value="Ribosomal_uL5_dom_sf"/>
</dbReference>
<feature type="domain" description="Large ribosomal subunit protein uL5 N-terminal" evidence="7">
    <location>
        <begin position="24"/>
        <end position="80"/>
    </location>
</feature>
<feature type="domain" description="Large ribosomal subunit protein uL5 C-terminal" evidence="8">
    <location>
        <begin position="84"/>
        <end position="177"/>
    </location>
</feature>
<accession>A0A0F0CS53</accession>
<evidence type="ECO:0000259" key="8">
    <source>
        <dbReference type="Pfam" id="PF00673"/>
    </source>
</evidence>
<dbReference type="Pfam" id="PF00281">
    <property type="entry name" value="Ribosomal_L5"/>
    <property type="match status" value="1"/>
</dbReference>
<dbReference type="HAMAP" id="MF_01333_B">
    <property type="entry name" value="Ribosomal_uL5_B"/>
    <property type="match status" value="1"/>
</dbReference>
<gene>
    <name evidence="5" type="primary">rplE</name>
    <name evidence="9" type="ORF">OMAG_001799</name>
</gene>
<evidence type="ECO:0000256" key="6">
    <source>
        <dbReference type="RuleBase" id="RU003930"/>
    </source>
</evidence>
<dbReference type="AlphaFoldDB" id="A0A0F0CS53"/>
<evidence type="ECO:0000256" key="4">
    <source>
        <dbReference type="ARBA" id="ARBA00035245"/>
    </source>
</evidence>
<dbReference type="InterPro" id="IPR031310">
    <property type="entry name" value="Ribosomal_uL5_N"/>
</dbReference>
<dbReference type="GO" id="GO:1990904">
    <property type="term" value="C:ribonucleoprotein complex"/>
    <property type="evidence" value="ECO:0007669"/>
    <property type="project" value="UniProtKB-KW"/>
</dbReference>
<dbReference type="GO" id="GO:0019843">
    <property type="term" value="F:rRNA binding"/>
    <property type="evidence" value="ECO:0007669"/>
    <property type="project" value="UniProtKB-UniRule"/>
</dbReference>
<dbReference type="InterPro" id="IPR020930">
    <property type="entry name" value="Ribosomal_uL5_bac-type"/>
</dbReference>
<dbReference type="PANTHER" id="PTHR11994">
    <property type="entry name" value="60S RIBOSOMAL PROTEIN L11-RELATED"/>
    <property type="match status" value="1"/>
</dbReference>
<dbReference type="Proteomes" id="UP000033428">
    <property type="component" value="Unassembled WGS sequence"/>
</dbReference>
<dbReference type="GO" id="GO:0005840">
    <property type="term" value="C:ribosome"/>
    <property type="evidence" value="ECO:0007669"/>
    <property type="project" value="UniProtKB-KW"/>
</dbReference>
<dbReference type="InterPro" id="IPR002132">
    <property type="entry name" value="Ribosomal_uL5"/>
</dbReference>
<evidence type="ECO:0000256" key="3">
    <source>
        <dbReference type="ARBA" id="ARBA00023274"/>
    </source>
</evidence>
<keyword evidence="10" id="KW-1185">Reference proteome</keyword>
<evidence type="ECO:0000256" key="2">
    <source>
        <dbReference type="ARBA" id="ARBA00022980"/>
    </source>
</evidence>
<protein>
    <recommendedName>
        <fullName evidence="4 5">Large ribosomal subunit protein uL5</fullName>
    </recommendedName>
</protein>
<keyword evidence="5" id="KW-0694">RNA-binding</keyword>
<keyword evidence="2 5" id="KW-0689">Ribosomal protein</keyword>